<protein>
    <submittedName>
        <fullName evidence="1">Uncharacterized protein</fullName>
    </submittedName>
</protein>
<evidence type="ECO:0000313" key="1">
    <source>
        <dbReference type="EMBL" id="KAK1691672.1"/>
    </source>
</evidence>
<gene>
    <name evidence="1" type="ORF">BDP55DRAFT_627293</name>
</gene>
<name>A0AAJ0AWK1_9PEZI</name>
<dbReference type="Proteomes" id="UP001224890">
    <property type="component" value="Unassembled WGS sequence"/>
</dbReference>
<evidence type="ECO:0000313" key="2">
    <source>
        <dbReference type="Proteomes" id="UP001224890"/>
    </source>
</evidence>
<accession>A0AAJ0AWK1</accession>
<proteinExistence type="predicted"/>
<dbReference type="EMBL" id="JAHMHR010000004">
    <property type="protein sequence ID" value="KAK1691672.1"/>
    <property type="molecule type" value="Genomic_DNA"/>
</dbReference>
<sequence length="181" mass="19403">MTTNNFLDLWMRLTLDDLQSIAPPTFGGMHLVPWDATNEVTSRLSSNCSLTPEPKPDGPQLAPLAPVIANAHLVVQVARVGTTVSLCGLIADRIYVQAGIEASLFRLANPSLNSLAGKACTEPLRAQSTLCVGPTCSWNVTTASSESSLSSRSAGVTRSDEYRETAPCKGELRKTWKGNWS</sequence>
<reference evidence="1" key="1">
    <citation type="submission" date="2021-06" db="EMBL/GenBank/DDBJ databases">
        <title>Comparative genomics, transcriptomics and evolutionary studies reveal genomic signatures of adaptation to plant cell wall in hemibiotrophic fungi.</title>
        <authorList>
            <consortium name="DOE Joint Genome Institute"/>
            <person name="Baroncelli R."/>
            <person name="Diaz J.F."/>
            <person name="Benocci T."/>
            <person name="Peng M."/>
            <person name="Battaglia E."/>
            <person name="Haridas S."/>
            <person name="Andreopoulos W."/>
            <person name="Labutti K."/>
            <person name="Pangilinan J."/>
            <person name="Floch G.L."/>
            <person name="Makela M.R."/>
            <person name="Henrissat B."/>
            <person name="Grigoriev I.V."/>
            <person name="Crouch J.A."/>
            <person name="De Vries R.P."/>
            <person name="Sukno S.A."/>
            <person name="Thon M.R."/>
        </authorList>
    </citation>
    <scope>NUCLEOTIDE SEQUENCE</scope>
    <source>
        <strain evidence="1">CBS 193.32</strain>
    </source>
</reference>
<dbReference type="RefSeq" id="XP_060435367.1">
    <property type="nucleotide sequence ID" value="XM_060571739.1"/>
</dbReference>
<dbReference type="GeneID" id="85456265"/>
<keyword evidence="2" id="KW-1185">Reference proteome</keyword>
<dbReference type="AlphaFoldDB" id="A0AAJ0AWK1"/>
<organism evidence="1 2">
    <name type="scientific">Colletotrichum godetiae</name>
    <dbReference type="NCBI Taxonomy" id="1209918"/>
    <lineage>
        <taxon>Eukaryota</taxon>
        <taxon>Fungi</taxon>
        <taxon>Dikarya</taxon>
        <taxon>Ascomycota</taxon>
        <taxon>Pezizomycotina</taxon>
        <taxon>Sordariomycetes</taxon>
        <taxon>Hypocreomycetidae</taxon>
        <taxon>Glomerellales</taxon>
        <taxon>Glomerellaceae</taxon>
        <taxon>Colletotrichum</taxon>
        <taxon>Colletotrichum acutatum species complex</taxon>
    </lineage>
</organism>
<comment type="caution">
    <text evidence="1">The sequence shown here is derived from an EMBL/GenBank/DDBJ whole genome shotgun (WGS) entry which is preliminary data.</text>
</comment>